<dbReference type="SMART" id="SM00937">
    <property type="entry name" value="PCRF"/>
    <property type="match status" value="1"/>
</dbReference>
<gene>
    <name evidence="2" type="ORF">HaLaN_12583</name>
</gene>
<organism evidence="2 3">
    <name type="scientific">Haematococcus lacustris</name>
    <name type="common">Green alga</name>
    <name type="synonym">Haematococcus pluvialis</name>
    <dbReference type="NCBI Taxonomy" id="44745"/>
    <lineage>
        <taxon>Eukaryota</taxon>
        <taxon>Viridiplantae</taxon>
        <taxon>Chlorophyta</taxon>
        <taxon>core chlorophytes</taxon>
        <taxon>Chlorophyceae</taxon>
        <taxon>CS clade</taxon>
        <taxon>Chlamydomonadales</taxon>
        <taxon>Haematococcaceae</taxon>
        <taxon>Haematococcus</taxon>
    </lineage>
</organism>
<dbReference type="InterPro" id="IPR050057">
    <property type="entry name" value="Prokaryotic/Mito_RF"/>
</dbReference>
<dbReference type="AlphaFoldDB" id="A0A699Z3N2"/>
<accession>A0A699Z3N2</accession>
<protein>
    <submittedName>
        <fullName evidence="2">RF_PROK_I domain-containing protein</fullName>
    </submittedName>
</protein>
<dbReference type="Gene3D" id="6.10.140.1950">
    <property type="match status" value="1"/>
</dbReference>
<feature type="domain" description="Peptide chain release factor" evidence="1">
    <location>
        <begin position="1"/>
        <end position="67"/>
    </location>
</feature>
<dbReference type="Gene3D" id="3.30.70.1660">
    <property type="match status" value="1"/>
</dbReference>
<reference evidence="2 3" key="1">
    <citation type="submission" date="2020-02" db="EMBL/GenBank/DDBJ databases">
        <title>Draft genome sequence of Haematococcus lacustris strain NIES-144.</title>
        <authorList>
            <person name="Morimoto D."/>
            <person name="Nakagawa S."/>
            <person name="Yoshida T."/>
            <person name="Sawayama S."/>
        </authorList>
    </citation>
    <scope>NUCLEOTIDE SEQUENCE [LARGE SCALE GENOMIC DNA]</scope>
    <source>
        <strain evidence="2 3">NIES-144</strain>
    </source>
</reference>
<proteinExistence type="predicted"/>
<dbReference type="SUPFAM" id="SSF75620">
    <property type="entry name" value="Release factor"/>
    <property type="match status" value="1"/>
</dbReference>
<dbReference type="PANTHER" id="PTHR43804:SF8">
    <property type="entry name" value="PEPTIDE CHAIN RELEASE FACTOR APG3, CHLOROPLASTIC"/>
    <property type="match status" value="1"/>
</dbReference>
<dbReference type="GO" id="GO:0006415">
    <property type="term" value="P:translational termination"/>
    <property type="evidence" value="ECO:0007669"/>
    <property type="project" value="InterPro"/>
</dbReference>
<feature type="non-terminal residue" evidence="2">
    <location>
        <position position="67"/>
    </location>
</feature>
<dbReference type="EMBL" id="BLLF01000961">
    <property type="protein sequence ID" value="GFH16205.1"/>
    <property type="molecule type" value="Genomic_DNA"/>
</dbReference>
<evidence type="ECO:0000313" key="3">
    <source>
        <dbReference type="Proteomes" id="UP000485058"/>
    </source>
</evidence>
<dbReference type="InterPro" id="IPR005139">
    <property type="entry name" value="PCRF"/>
</dbReference>
<sequence>MAEFAREEIAELTSSMQAIEDRVKVLLLPKDPLDERNIMLEIRAGTGGDEASIWAGDLFRMYTRYAQ</sequence>
<keyword evidence="3" id="KW-1185">Reference proteome</keyword>
<dbReference type="InterPro" id="IPR045853">
    <property type="entry name" value="Pep_chain_release_fac_I_sf"/>
</dbReference>
<comment type="caution">
    <text evidence="2">The sequence shown here is derived from an EMBL/GenBank/DDBJ whole genome shotgun (WGS) entry which is preliminary data.</text>
</comment>
<evidence type="ECO:0000259" key="1">
    <source>
        <dbReference type="SMART" id="SM00937"/>
    </source>
</evidence>
<dbReference type="PANTHER" id="PTHR43804">
    <property type="entry name" value="LD18447P"/>
    <property type="match status" value="1"/>
</dbReference>
<dbReference type="Pfam" id="PF03462">
    <property type="entry name" value="PCRF"/>
    <property type="match status" value="1"/>
</dbReference>
<name>A0A699Z3N2_HAELA</name>
<dbReference type="Proteomes" id="UP000485058">
    <property type="component" value="Unassembled WGS sequence"/>
</dbReference>
<evidence type="ECO:0000313" key="2">
    <source>
        <dbReference type="EMBL" id="GFH16205.1"/>
    </source>
</evidence>